<evidence type="ECO:0000256" key="3">
    <source>
        <dbReference type="ARBA" id="ARBA00022448"/>
    </source>
</evidence>
<keyword evidence="9 11" id="KW-0472">Membrane</keyword>
<evidence type="ECO:0000256" key="9">
    <source>
        <dbReference type="ARBA" id="ARBA00023136"/>
    </source>
</evidence>
<keyword evidence="8" id="KW-0406">Ion transport</keyword>
<feature type="transmembrane region" description="Helical" evidence="11">
    <location>
        <begin position="6"/>
        <end position="23"/>
    </location>
</feature>
<feature type="transmembrane region" description="Helical" evidence="11">
    <location>
        <begin position="298"/>
        <end position="316"/>
    </location>
</feature>
<feature type="transmembrane region" description="Helical" evidence="11">
    <location>
        <begin position="174"/>
        <end position="198"/>
    </location>
</feature>
<keyword evidence="3" id="KW-0813">Transport</keyword>
<dbReference type="PANTHER" id="PTHR43562">
    <property type="entry name" value="NAPA-TYPE SODIUM/HYDROGEN ANTIPORTER"/>
    <property type="match status" value="1"/>
</dbReference>
<protein>
    <submittedName>
        <fullName evidence="13">Cation:proton antiporter</fullName>
    </submittedName>
</protein>
<keyword evidence="10" id="KW-0739">Sodium transport</keyword>
<feature type="transmembrane region" description="Helical" evidence="11">
    <location>
        <begin position="392"/>
        <end position="411"/>
    </location>
</feature>
<dbReference type="GO" id="GO:0006814">
    <property type="term" value="P:sodium ion transport"/>
    <property type="evidence" value="ECO:0007669"/>
    <property type="project" value="UniProtKB-KW"/>
</dbReference>
<dbReference type="GO" id="GO:0016020">
    <property type="term" value="C:membrane"/>
    <property type="evidence" value="ECO:0007669"/>
    <property type="project" value="UniProtKB-SubCell"/>
</dbReference>
<feature type="transmembrane region" description="Helical" evidence="11">
    <location>
        <begin position="102"/>
        <end position="126"/>
    </location>
</feature>
<evidence type="ECO:0000256" key="5">
    <source>
        <dbReference type="ARBA" id="ARBA00022692"/>
    </source>
</evidence>
<evidence type="ECO:0000256" key="6">
    <source>
        <dbReference type="ARBA" id="ARBA00022989"/>
    </source>
</evidence>
<gene>
    <name evidence="13" type="ORF">DW929_02775</name>
</gene>
<feature type="transmembrane region" description="Helical" evidence="11">
    <location>
        <begin position="138"/>
        <end position="162"/>
    </location>
</feature>
<evidence type="ECO:0000256" key="11">
    <source>
        <dbReference type="SAM" id="Phobius"/>
    </source>
</evidence>
<feature type="transmembrane region" description="Helical" evidence="11">
    <location>
        <begin position="35"/>
        <end position="59"/>
    </location>
</feature>
<feature type="transmembrane region" description="Helical" evidence="11">
    <location>
        <begin position="253"/>
        <end position="286"/>
    </location>
</feature>
<evidence type="ECO:0000256" key="10">
    <source>
        <dbReference type="ARBA" id="ARBA00023201"/>
    </source>
</evidence>
<dbReference type="Gene3D" id="1.20.1530.20">
    <property type="match status" value="1"/>
</dbReference>
<evidence type="ECO:0000256" key="8">
    <source>
        <dbReference type="ARBA" id="ARBA00023065"/>
    </source>
</evidence>
<evidence type="ECO:0000313" key="13">
    <source>
        <dbReference type="EMBL" id="RHA56783.1"/>
    </source>
</evidence>
<dbReference type="InterPro" id="IPR006153">
    <property type="entry name" value="Cation/H_exchanger_TM"/>
</dbReference>
<keyword evidence="5 11" id="KW-0812">Transmembrane</keyword>
<feature type="domain" description="Cation/H+ exchanger transmembrane" evidence="12">
    <location>
        <begin position="17"/>
        <end position="416"/>
    </location>
</feature>
<sequence>MEEYGYLWQLALILMSTKFLGLLTKRYKMPQVVGALLAGLLLGPAVLGNLLSGVVIGGHHLENLALHQTDFIEHLSEIGVIVLMFCAGLETDINELKKCGKASFIIAVLGVIVPLIGGGAFTYCFLEEGWIEASPDSSLFIQAVFVGVVLTATSVSITVETLQEMGKLKTASGNAILGAAIIDDILGIIVLTIVTSLGGGKATAGDSAPLWLVLLKIALFFVFVAIFGYIVYKFFKWWRQRDGKGMHRHAIMAFVICLLMSFAAEYFFGVADITGAFFAGVIISMTQEDQFIASKFDVIGYMFLSPIFFASIGLKVDGDAVMSMGWTVAIFAVLLTVIAVVTKIIGCGLGAKVCGYKNYQCIRIGVGMISRGEVALIVANKGIEAGLMSSAVVAPVIIVVIVTTIVTPIVLKPVFMSGNKTVSDVPTTSKLVENYEQREEIGKTNR</sequence>
<dbReference type="AlphaFoldDB" id="A0A413S4X8"/>
<dbReference type="Proteomes" id="UP000284598">
    <property type="component" value="Unassembled WGS sequence"/>
</dbReference>
<feature type="transmembrane region" description="Helical" evidence="11">
    <location>
        <begin position="328"/>
        <end position="351"/>
    </location>
</feature>
<name>A0A413S4X8_9FIRM</name>
<dbReference type="EMBL" id="QSFO01000002">
    <property type="protein sequence ID" value="RHA56783.1"/>
    <property type="molecule type" value="Genomic_DNA"/>
</dbReference>
<evidence type="ECO:0000256" key="7">
    <source>
        <dbReference type="ARBA" id="ARBA00023053"/>
    </source>
</evidence>
<dbReference type="PANTHER" id="PTHR43562:SF3">
    <property type="entry name" value="SODIUM ION_PROTON EXCHANGER (EUROFUNG)"/>
    <property type="match status" value="1"/>
</dbReference>
<organism evidence="13 14">
    <name type="scientific">Eubacterium ventriosum</name>
    <dbReference type="NCBI Taxonomy" id="39496"/>
    <lineage>
        <taxon>Bacteria</taxon>
        <taxon>Bacillati</taxon>
        <taxon>Bacillota</taxon>
        <taxon>Clostridia</taxon>
        <taxon>Eubacteriales</taxon>
        <taxon>Eubacteriaceae</taxon>
        <taxon>Eubacterium</taxon>
    </lineage>
</organism>
<reference evidence="13 14" key="1">
    <citation type="submission" date="2018-08" db="EMBL/GenBank/DDBJ databases">
        <title>A genome reference for cultivated species of the human gut microbiota.</title>
        <authorList>
            <person name="Zou Y."/>
            <person name="Xue W."/>
            <person name="Luo G."/>
        </authorList>
    </citation>
    <scope>NUCLEOTIDE SEQUENCE [LARGE SCALE GENOMIC DNA]</scope>
    <source>
        <strain evidence="13 14">AM43-2</strain>
    </source>
</reference>
<feature type="transmembrane region" description="Helical" evidence="11">
    <location>
        <begin position="210"/>
        <end position="232"/>
    </location>
</feature>
<dbReference type="Pfam" id="PF00999">
    <property type="entry name" value="Na_H_Exchanger"/>
    <property type="match status" value="1"/>
</dbReference>
<dbReference type="InterPro" id="IPR038770">
    <property type="entry name" value="Na+/solute_symporter_sf"/>
</dbReference>
<keyword evidence="6 11" id="KW-1133">Transmembrane helix</keyword>
<accession>A0A413S4X8</accession>
<comment type="subcellular location">
    <subcellularLocation>
        <location evidence="1">Membrane</location>
        <topology evidence="1">Multi-pass membrane protein</topology>
    </subcellularLocation>
</comment>
<evidence type="ECO:0000256" key="4">
    <source>
        <dbReference type="ARBA" id="ARBA00022449"/>
    </source>
</evidence>
<dbReference type="GO" id="GO:1902600">
    <property type="term" value="P:proton transmembrane transport"/>
    <property type="evidence" value="ECO:0007669"/>
    <property type="project" value="InterPro"/>
</dbReference>
<evidence type="ECO:0000313" key="14">
    <source>
        <dbReference type="Proteomes" id="UP000284598"/>
    </source>
</evidence>
<comment type="similarity">
    <text evidence="2">Belongs to the monovalent cation:proton antiporter 2 (CPA2) transporter (TC 2.A.37) family.</text>
</comment>
<evidence type="ECO:0000259" key="12">
    <source>
        <dbReference type="Pfam" id="PF00999"/>
    </source>
</evidence>
<dbReference type="GO" id="GO:0015297">
    <property type="term" value="F:antiporter activity"/>
    <property type="evidence" value="ECO:0007669"/>
    <property type="project" value="UniProtKB-KW"/>
</dbReference>
<keyword evidence="4" id="KW-0050">Antiport</keyword>
<evidence type="ECO:0000256" key="1">
    <source>
        <dbReference type="ARBA" id="ARBA00004141"/>
    </source>
</evidence>
<feature type="transmembrane region" description="Helical" evidence="11">
    <location>
        <begin position="71"/>
        <end position="90"/>
    </location>
</feature>
<comment type="caution">
    <text evidence="13">The sequence shown here is derived from an EMBL/GenBank/DDBJ whole genome shotgun (WGS) entry which is preliminary data.</text>
</comment>
<evidence type="ECO:0000256" key="2">
    <source>
        <dbReference type="ARBA" id="ARBA00005551"/>
    </source>
</evidence>
<keyword evidence="7" id="KW-0915">Sodium</keyword>
<dbReference type="RefSeq" id="WP_118024818.1">
    <property type="nucleotide sequence ID" value="NZ_JBGLBX010000002.1"/>
</dbReference>
<proteinExistence type="inferred from homology"/>